<dbReference type="EMBL" id="CP056030">
    <property type="protein sequence ID" value="QKZ05734.1"/>
    <property type="molecule type" value="Genomic_DNA"/>
</dbReference>
<dbReference type="AlphaFoldDB" id="A0A7D5D7W7"/>
<dbReference type="RefSeq" id="WP_176571460.1">
    <property type="nucleotide sequence ID" value="NZ_CP056030.1"/>
</dbReference>
<dbReference type="Proteomes" id="UP000509568">
    <property type="component" value="Chromosome"/>
</dbReference>
<reference evidence="1 2" key="1">
    <citation type="submission" date="2020-06" db="EMBL/GenBank/DDBJ databases">
        <title>Pseudomonas eucalypticola sp. nov., an endophyte of Eucalyptus dunnii leaves with biocontrol ability of eucalyptus leaf blight.</title>
        <authorList>
            <person name="Liu Y."/>
            <person name="Song Z."/>
            <person name="Zeng H."/>
            <person name="Lu M."/>
            <person name="Wang X."/>
            <person name="Lian X."/>
            <person name="Zhang Q."/>
        </authorList>
    </citation>
    <scope>NUCLEOTIDE SEQUENCE [LARGE SCALE GENOMIC DNA]</scope>
    <source>
        <strain evidence="1 2">NP-1</strain>
    </source>
</reference>
<name>A0A7D5D7W7_9PSED</name>
<sequence>MLSRRHLSHWLACMAVLVNLLAMPLHARQMQLMEGMPTAMMGDNCAMHGMPAMHDEGRRLIDVLDPHPHKMQHGDCCCCGASGMAGPPPSHWRAPPPHYLAQAPLTHPTVPALAPRFRWTSLNPRASPLS</sequence>
<gene>
    <name evidence="1" type="ORF">HWQ56_18800</name>
</gene>
<proteinExistence type="predicted"/>
<protein>
    <submittedName>
        <fullName evidence="1">DUF2946 domain-containing protein</fullName>
    </submittedName>
</protein>
<dbReference type="KEGG" id="pez:HWQ56_18800"/>
<evidence type="ECO:0000313" key="1">
    <source>
        <dbReference type="EMBL" id="QKZ05734.1"/>
    </source>
</evidence>
<accession>A0A7D5D7W7</accession>
<keyword evidence="2" id="KW-1185">Reference proteome</keyword>
<dbReference type="InterPro" id="IPR021333">
    <property type="entry name" value="DUF2946"/>
</dbReference>
<organism evidence="1 2">
    <name type="scientific">Pseudomonas eucalypticola</name>
    <dbReference type="NCBI Taxonomy" id="2599595"/>
    <lineage>
        <taxon>Bacteria</taxon>
        <taxon>Pseudomonadati</taxon>
        <taxon>Pseudomonadota</taxon>
        <taxon>Gammaproteobacteria</taxon>
        <taxon>Pseudomonadales</taxon>
        <taxon>Pseudomonadaceae</taxon>
        <taxon>Pseudomonas</taxon>
    </lineage>
</organism>
<dbReference type="Pfam" id="PF11162">
    <property type="entry name" value="DUF2946"/>
    <property type="match status" value="1"/>
</dbReference>
<evidence type="ECO:0000313" key="2">
    <source>
        <dbReference type="Proteomes" id="UP000509568"/>
    </source>
</evidence>